<evidence type="ECO:0000313" key="14">
    <source>
        <dbReference type="EMBL" id="TYR94467.1"/>
    </source>
</evidence>
<dbReference type="InterPro" id="IPR044944">
    <property type="entry name" value="NOS_dom_3"/>
</dbReference>
<dbReference type="Proteomes" id="UP000325182">
    <property type="component" value="Unassembled WGS sequence"/>
</dbReference>
<dbReference type="PROSITE" id="PS60001">
    <property type="entry name" value="NOS"/>
    <property type="match status" value="1"/>
</dbReference>
<name>A0A5D4LZ43_9BACI</name>
<protein>
    <recommendedName>
        <fullName evidence="5 11">Nitric oxide synthase oxygenase</fullName>
        <ecNumber evidence="4 11">1.14.14.47</ecNumber>
    </recommendedName>
</protein>
<evidence type="ECO:0000256" key="8">
    <source>
        <dbReference type="ARBA" id="ARBA00023002"/>
    </source>
</evidence>
<evidence type="ECO:0000256" key="9">
    <source>
        <dbReference type="ARBA" id="ARBA00023004"/>
    </source>
</evidence>
<gene>
    <name evidence="14" type="ORF">FZC84_22475</name>
</gene>
<dbReference type="AlphaFoldDB" id="A0A5D4LZ43"/>
<organism evidence="14 15">
    <name type="scientific">Rossellomorea vietnamensis</name>
    <dbReference type="NCBI Taxonomy" id="218284"/>
    <lineage>
        <taxon>Bacteria</taxon>
        <taxon>Bacillati</taxon>
        <taxon>Bacillota</taxon>
        <taxon>Bacilli</taxon>
        <taxon>Bacillales</taxon>
        <taxon>Bacillaceae</taxon>
        <taxon>Rossellomorea</taxon>
    </lineage>
</organism>
<feature type="domain" description="Nitric oxide synthase (NOS)" evidence="13">
    <location>
        <begin position="91"/>
        <end position="98"/>
    </location>
</feature>
<evidence type="ECO:0000259" key="13">
    <source>
        <dbReference type="PROSITE" id="PS60001"/>
    </source>
</evidence>
<dbReference type="GO" id="GO:0020037">
    <property type="term" value="F:heme binding"/>
    <property type="evidence" value="ECO:0007669"/>
    <property type="project" value="InterPro"/>
</dbReference>
<dbReference type="EC" id="1.14.14.47" evidence="4 11"/>
<dbReference type="InterPro" id="IPR036119">
    <property type="entry name" value="NOS_N_sf"/>
</dbReference>
<keyword evidence="7 11" id="KW-0479">Metal-binding</keyword>
<evidence type="ECO:0000256" key="2">
    <source>
        <dbReference type="ARBA" id="ARBA00002642"/>
    </source>
</evidence>
<dbReference type="InterPro" id="IPR017142">
    <property type="entry name" value="Nitric_oxide_synthase_Oase-su"/>
</dbReference>
<dbReference type="PANTHER" id="PTHR43410">
    <property type="entry name" value="NITRIC OXIDE SYNTHASE OXYGENASE"/>
    <property type="match status" value="1"/>
</dbReference>
<evidence type="ECO:0000256" key="10">
    <source>
        <dbReference type="ARBA" id="ARBA00048713"/>
    </source>
</evidence>
<evidence type="ECO:0000256" key="6">
    <source>
        <dbReference type="ARBA" id="ARBA00022617"/>
    </source>
</evidence>
<evidence type="ECO:0000256" key="4">
    <source>
        <dbReference type="ARBA" id="ARBA00012735"/>
    </source>
</evidence>
<evidence type="ECO:0000256" key="11">
    <source>
        <dbReference type="PIRNR" id="PIRNR037219"/>
    </source>
</evidence>
<reference evidence="14 15" key="1">
    <citation type="submission" date="2019-08" db="EMBL/GenBank/DDBJ databases">
        <title>Bacillus genomes from the desert of Cuatro Cienegas, Coahuila.</title>
        <authorList>
            <person name="Olmedo-Alvarez G."/>
        </authorList>
    </citation>
    <scope>NUCLEOTIDE SEQUENCE [LARGE SCALE GENOMIC DNA]</scope>
    <source>
        <strain evidence="14 15">CH128b_4D</strain>
    </source>
</reference>
<evidence type="ECO:0000256" key="12">
    <source>
        <dbReference type="PIRSR" id="PIRSR037219-1"/>
    </source>
</evidence>
<evidence type="ECO:0000256" key="7">
    <source>
        <dbReference type="ARBA" id="ARBA00022723"/>
    </source>
</evidence>
<evidence type="ECO:0000256" key="5">
    <source>
        <dbReference type="ARBA" id="ARBA00018859"/>
    </source>
</evidence>
<proteinExistence type="inferred from homology"/>
<comment type="miscellaneous">
    <text evidence="11">This protein is similar to the oxygenase domain of eukaryotic nitric oxide synthases but lacks the reductase domain which, in eukaryotes, is responsible for transfer of electrons to the ferric heme during nitric oxide synthesis.</text>
</comment>
<dbReference type="SUPFAM" id="SSF56512">
    <property type="entry name" value="Nitric oxide (NO) synthase oxygenase domain"/>
    <property type="match status" value="1"/>
</dbReference>
<dbReference type="PIRSF" id="PIRSF037219">
    <property type="entry name" value="NOS_oxygenase"/>
    <property type="match status" value="1"/>
</dbReference>
<dbReference type="Gene3D" id="3.90.340.10">
    <property type="entry name" value="Nitric Oxide Synthase, Chain A, domain 1"/>
    <property type="match status" value="1"/>
</dbReference>
<dbReference type="InterPro" id="IPR004030">
    <property type="entry name" value="NOS_N"/>
</dbReference>
<dbReference type="GO" id="GO:0046872">
    <property type="term" value="F:metal ion binding"/>
    <property type="evidence" value="ECO:0007669"/>
    <property type="project" value="UniProtKB-KW"/>
</dbReference>
<dbReference type="InterPro" id="IPR044943">
    <property type="entry name" value="NOS_dom_1"/>
</dbReference>
<dbReference type="PROSITE" id="PS51257">
    <property type="entry name" value="PROKAR_LIPOPROTEIN"/>
    <property type="match status" value="1"/>
</dbReference>
<comment type="caution">
    <text evidence="14">The sequence shown here is derived from an EMBL/GenBank/DDBJ whole genome shotgun (WGS) entry which is preliminary data.</text>
</comment>
<evidence type="ECO:0000313" key="15">
    <source>
        <dbReference type="Proteomes" id="UP000325182"/>
    </source>
</evidence>
<dbReference type="CDD" id="cd00794">
    <property type="entry name" value="NOS_oxygenase_prok"/>
    <property type="match status" value="1"/>
</dbReference>
<comment type="catalytic activity">
    <reaction evidence="10">
        <text>3 reduced [flavodoxin] + 2 L-arginine + 4 O2 = 3 oxidized [flavodoxin] + 2 L-citrulline + 2 nitric oxide + 4 H2O + 5 H(+)</text>
        <dbReference type="Rhea" id="RHEA:52324"/>
        <dbReference type="Rhea" id="RHEA-COMP:10622"/>
        <dbReference type="Rhea" id="RHEA-COMP:10623"/>
        <dbReference type="ChEBI" id="CHEBI:15377"/>
        <dbReference type="ChEBI" id="CHEBI:15378"/>
        <dbReference type="ChEBI" id="CHEBI:15379"/>
        <dbReference type="ChEBI" id="CHEBI:16480"/>
        <dbReference type="ChEBI" id="CHEBI:32682"/>
        <dbReference type="ChEBI" id="CHEBI:57618"/>
        <dbReference type="ChEBI" id="CHEBI:57743"/>
        <dbReference type="ChEBI" id="CHEBI:58210"/>
        <dbReference type="EC" id="1.14.14.47"/>
    </reaction>
</comment>
<accession>A0A5D4LZ43</accession>
<dbReference type="GO" id="GO:0006809">
    <property type="term" value="P:nitric oxide biosynthetic process"/>
    <property type="evidence" value="ECO:0007669"/>
    <property type="project" value="InterPro"/>
</dbReference>
<dbReference type="EMBL" id="VTEG01000038">
    <property type="protein sequence ID" value="TYR94467.1"/>
    <property type="molecule type" value="Genomic_DNA"/>
</dbReference>
<dbReference type="PANTHER" id="PTHR43410:SF1">
    <property type="entry name" value="NITRIC OXIDE SYNTHASE"/>
    <property type="match status" value="1"/>
</dbReference>
<keyword evidence="6 11" id="KW-0349">Heme</keyword>
<dbReference type="GO" id="GO:0004517">
    <property type="term" value="F:nitric-oxide synthase activity"/>
    <property type="evidence" value="ECO:0007669"/>
    <property type="project" value="InterPro"/>
</dbReference>
<comment type="subunit">
    <text evidence="11">Homodimer.</text>
</comment>
<comment type="cofactor">
    <cofactor evidence="1 11 12">
        <name>heme</name>
        <dbReference type="ChEBI" id="CHEBI:30413"/>
    </cofactor>
</comment>
<evidence type="ECO:0000256" key="3">
    <source>
        <dbReference type="ARBA" id="ARBA00005411"/>
    </source>
</evidence>
<evidence type="ECO:0000256" key="1">
    <source>
        <dbReference type="ARBA" id="ARBA00001971"/>
    </source>
</evidence>
<comment type="function">
    <text evidence="2 11">Catalyzes the production of nitric oxide.</text>
</comment>
<feature type="binding site" description="axial binding residue" evidence="12">
    <location>
        <position position="92"/>
    </location>
    <ligand>
        <name>heme</name>
        <dbReference type="ChEBI" id="CHEBI:30413"/>
    </ligand>
    <ligandPart>
        <name>Fe</name>
        <dbReference type="ChEBI" id="CHEBI:18248"/>
    </ligandPart>
</feature>
<dbReference type="InterPro" id="IPR044940">
    <property type="entry name" value="NOS_dom_2"/>
</dbReference>
<keyword evidence="9 11" id="KW-0408">Iron</keyword>
<comment type="similarity">
    <text evidence="3 11">Belongs to the NOS family. Bacterial NOS oxygenase subfamily.</text>
</comment>
<dbReference type="Gene3D" id="3.90.440.10">
    <property type="entry name" value="Nitric Oxide Synthase,Heme Domain,Chain A domain 2"/>
    <property type="match status" value="1"/>
</dbReference>
<dbReference type="Gene3D" id="3.90.1230.10">
    <property type="entry name" value="Nitric Oxide Synthase, Chain A, domain 3"/>
    <property type="match status" value="1"/>
</dbReference>
<keyword evidence="8 11" id="KW-0560">Oxidoreductase</keyword>
<dbReference type="InterPro" id="IPR050607">
    <property type="entry name" value="NOS"/>
</dbReference>
<dbReference type="Pfam" id="PF02898">
    <property type="entry name" value="NO_synthase"/>
    <property type="match status" value="1"/>
</dbReference>
<sequence>MIGRFSFFGNKFIHGIITVATSCERKFKLANLIEEAIEFIQICYRELGKSEESINQRIGQVQTEIETTGTYTHSYEEIEHGAKMAWRNSNRCIGRLFWDTMHVRDARDASTEEEIFAELEEHLKFASNGGRIRPTITIFRPSLPGKPDIRIWNHQLIRYAGYKTEFGIAGDPDSLEFTAKCEELGWRGSGSHFDVLPWVVGIGRNTPRWKQVNQNHLLEVTVIHPEYSWFEDLGLKWYGVPIISDMKLEIGGISYKAAPFNGWYMETEIGARNLADENRYDMLPKVGSCMGLDTSRASTFWKDKALIELNAAVFHSFKKAGVSIVDHHTAAQQFKLFENKEEQCGRELTGDWTWLIPPISPAATHIFHKSYNNEWKSPNYFYQEKPYS</sequence>